<dbReference type="RefSeq" id="WP_166955327.1">
    <property type="nucleotide sequence ID" value="NZ_JAASQI010000010.1"/>
</dbReference>
<name>A0ABX0V956_9HYPH</name>
<sequence>MPKLSPIPAFVRIAFACLIVAAAVNFRAYAVEPIGGAFSLTAHTGKRISDKDLLGRPYAVFFGFTHCPDICPTALFDLSRILEELGPDGDRITPLFVTVDPARDTLEVLGDYVSSFDPRIVALRGSDEETAAVARAFRATYRKVELGDGEYNVDHTAVVYLMDRNGHFFDTVDYRTPLDQQTARFRAVIGAR</sequence>
<organism evidence="2 3">
    <name type="scientific">Pseudochelatococcus lubricantis</name>
    <dbReference type="NCBI Taxonomy" id="1538102"/>
    <lineage>
        <taxon>Bacteria</taxon>
        <taxon>Pseudomonadati</taxon>
        <taxon>Pseudomonadota</taxon>
        <taxon>Alphaproteobacteria</taxon>
        <taxon>Hyphomicrobiales</taxon>
        <taxon>Chelatococcaceae</taxon>
        <taxon>Pseudochelatococcus</taxon>
    </lineage>
</organism>
<dbReference type="InterPro" id="IPR003782">
    <property type="entry name" value="SCO1/SenC"/>
</dbReference>
<dbReference type="CDD" id="cd02968">
    <property type="entry name" value="SCO"/>
    <property type="match status" value="1"/>
</dbReference>
<dbReference type="EMBL" id="JAASQI010000010">
    <property type="protein sequence ID" value="NIJ59691.1"/>
    <property type="molecule type" value="Genomic_DNA"/>
</dbReference>
<proteinExistence type="inferred from homology"/>
<comment type="similarity">
    <text evidence="1">Belongs to the SCO1/2 family.</text>
</comment>
<accession>A0ABX0V956</accession>
<dbReference type="Pfam" id="PF02630">
    <property type="entry name" value="SCO1-SenC"/>
    <property type="match status" value="1"/>
</dbReference>
<evidence type="ECO:0000256" key="1">
    <source>
        <dbReference type="ARBA" id="ARBA00010996"/>
    </source>
</evidence>
<evidence type="ECO:0000313" key="2">
    <source>
        <dbReference type="EMBL" id="NIJ59691.1"/>
    </source>
</evidence>
<gene>
    <name evidence="2" type="ORF">FHS82_003552</name>
</gene>
<dbReference type="SUPFAM" id="SSF52833">
    <property type="entry name" value="Thioredoxin-like"/>
    <property type="match status" value="1"/>
</dbReference>
<protein>
    <submittedName>
        <fullName evidence="2">Protein SCO1/2</fullName>
    </submittedName>
</protein>
<keyword evidence="3" id="KW-1185">Reference proteome</keyword>
<reference evidence="2 3" key="1">
    <citation type="submission" date="2020-03" db="EMBL/GenBank/DDBJ databases">
        <title>Genomic Encyclopedia of Type Strains, Phase IV (KMG-IV): sequencing the most valuable type-strain genomes for metagenomic binning, comparative biology and taxonomic classification.</title>
        <authorList>
            <person name="Goeker M."/>
        </authorList>
    </citation>
    <scope>NUCLEOTIDE SEQUENCE [LARGE SCALE GENOMIC DNA]</scope>
    <source>
        <strain evidence="2 3">DSM 103870</strain>
    </source>
</reference>
<dbReference type="PANTHER" id="PTHR12151:SF25">
    <property type="entry name" value="LINALOOL DEHYDRATASE_ISOMERASE DOMAIN-CONTAINING PROTEIN"/>
    <property type="match status" value="1"/>
</dbReference>
<comment type="caution">
    <text evidence="2">The sequence shown here is derived from an EMBL/GenBank/DDBJ whole genome shotgun (WGS) entry which is preliminary data.</text>
</comment>
<dbReference type="PANTHER" id="PTHR12151">
    <property type="entry name" value="ELECTRON TRANSPORT PROTIN SCO1/SENC FAMILY MEMBER"/>
    <property type="match status" value="1"/>
</dbReference>
<dbReference type="Gene3D" id="3.40.30.10">
    <property type="entry name" value="Glutaredoxin"/>
    <property type="match status" value="1"/>
</dbReference>
<dbReference type="InterPro" id="IPR036249">
    <property type="entry name" value="Thioredoxin-like_sf"/>
</dbReference>
<evidence type="ECO:0000313" key="3">
    <source>
        <dbReference type="Proteomes" id="UP001429580"/>
    </source>
</evidence>
<dbReference type="Proteomes" id="UP001429580">
    <property type="component" value="Unassembled WGS sequence"/>
</dbReference>